<keyword evidence="3" id="KW-0963">Cytoplasm</keyword>
<keyword evidence="7" id="KW-0175">Coiled coil</keyword>
<dbReference type="GO" id="GO:0051225">
    <property type="term" value="P:spindle assembly"/>
    <property type="evidence" value="ECO:0007669"/>
    <property type="project" value="InterPro"/>
</dbReference>
<dbReference type="GO" id="GO:0051301">
    <property type="term" value="P:cell division"/>
    <property type="evidence" value="ECO:0007669"/>
    <property type="project" value="UniProtKB-KW"/>
</dbReference>
<evidence type="ECO:0000256" key="3">
    <source>
        <dbReference type="ARBA" id="ARBA00022490"/>
    </source>
</evidence>
<comment type="subcellular location">
    <subcellularLocation>
        <location evidence="1">Cytoplasm</location>
        <location evidence="1">Cytoskeleton</location>
        <location evidence="1">Spindle</location>
    </subcellularLocation>
</comment>
<keyword evidence="5" id="KW-0493">Microtubule</keyword>
<evidence type="ECO:0000256" key="6">
    <source>
        <dbReference type="ARBA" id="ARBA00022776"/>
    </source>
</evidence>
<keyword evidence="6" id="KW-0498">Mitosis</keyword>
<comment type="similarity">
    <text evidence="2">Belongs to the HAUS1 family.</text>
</comment>
<name>A0A7C9CIU0_OPUST</name>
<dbReference type="GO" id="GO:0005829">
    <property type="term" value="C:cytosol"/>
    <property type="evidence" value="ECO:0007669"/>
    <property type="project" value="TreeGrafter"/>
</dbReference>
<dbReference type="EMBL" id="GISG01024306">
    <property type="protein sequence ID" value="MBA4619261.1"/>
    <property type="molecule type" value="Transcribed_RNA"/>
</dbReference>
<evidence type="ECO:0000256" key="9">
    <source>
        <dbReference type="ARBA" id="ARBA00023306"/>
    </source>
</evidence>
<dbReference type="AlphaFoldDB" id="A0A7C9CIU0"/>
<reference evidence="10" key="2">
    <citation type="submission" date="2020-07" db="EMBL/GenBank/DDBJ databases">
        <authorList>
            <person name="Vera ALvarez R."/>
            <person name="Arias-Moreno D.M."/>
            <person name="Jimenez-Jacinto V."/>
            <person name="Jimenez-Bremont J.F."/>
            <person name="Swaminathan K."/>
            <person name="Moose S.P."/>
            <person name="Guerrero-Gonzalez M.L."/>
            <person name="Marino-Ramirez L."/>
            <person name="Landsman D."/>
            <person name="Rodriguez-Kessler M."/>
            <person name="Delgado-Sanchez P."/>
        </authorList>
    </citation>
    <scope>NUCLEOTIDE SEQUENCE</scope>
    <source>
        <tissue evidence="10">Cladode</tissue>
    </source>
</reference>
<protein>
    <submittedName>
        <fullName evidence="10">Uncharacterized protein</fullName>
    </submittedName>
</protein>
<dbReference type="GO" id="GO:0005819">
    <property type="term" value="C:spindle"/>
    <property type="evidence" value="ECO:0007669"/>
    <property type="project" value="UniProtKB-SubCell"/>
</dbReference>
<accession>A0A7C9CIU0</accession>
<evidence type="ECO:0000256" key="8">
    <source>
        <dbReference type="ARBA" id="ARBA00023212"/>
    </source>
</evidence>
<reference evidence="10" key="1">
    <citation type="journal article" date="2013" name="J. Plant Res.">
        <title>Effect of fungi and light on seed germination of three Opuntia species from semiarid lands of central Mexico.</title>
        <authorList>
            <person name="Delgado-Sanchez P."/>
            <person name="Jimenez-Bremont J.F."/>
            <person name="Guerrero-Gonzalez Mde L."/>
            <person name="Flores J."/>
        </authorList>
    </citation>
    <scope>NUCLEOTIDE SEQUENCE</scope>
    <source>
        <tissue evidence="10">Cladode</tissue>
    </source>
</reference>
<evidence type="ECO:0000256" key="4">
    <source>
        <dbReference type="ARBA" id="ARBA00022618"/>
    </source>
</evidence>
<organism evidence="10">
    <name type="scientific">Opuntia streptacantha</name>
    <name type="common">Prickly pear cactus</name>
    <name type="synonym">Opuntia cardona</name>
    <dbReference type="NCBI Taxonomy" id="393608"/>
    <lineage>
        <taxon>Eukaryota</taxon>
        <taxon>Viridiplantae</taxon>
        <taxon>Streptophyta</taxon>
        <taxon>Embryophyta</taxon>
        <taxon>Tracheophyta</taxon>
        <taxon>Spermatophyta</taxon>
        <taxon>Magnoliopsida</taxon>
        <taxon>eudicotyledons</taxon>
        <taxon>Gunneridae</taxon>
        <taxon>Pentapetalae</taxon>
        <taxon>Caryophyllales</taxon>
        <taxon>Cactineae</taxon>
        <taxon>Cactaceae</taxon>
        <taxon>Opuntioideae</taxon>
        <taxon>Opuntia</taxon>
    </lineage>
</organism>
<evidence type="ECO:0000256" key="1">
    <source>
        <dbReference type="ARBA" id="ARBA00004186"/>
    </source>
</evidence>
<dbReference type="InterPro" id="IPR026243">
    <property type="entry name" value="HAUS1"/>
</dbReference>
<dbReference type="PANTHER" id="PTHR31570:SF1">
    <property type="entry name" value="HAUS AUGMIN-LIKE COMPLEX SUBUNIT 1"/>
    <property type="match status" value="1"/>
</dbReference>
<evidence type="ECO:0000256" key="7">
    <source>
        <dbReference type="ARBA" id="ARBA00023054"/>
    </source>
</evidence>
<dbReference type="GO" id="GO:0070652">
    <property type="term" value="C:HAUS complex"/>
    <property type="evidence" value="ECO:0007669"/>
    <property type="project" value="InterPro"/>
</dbReference>
<evidence type="ECO:0000256" key="5">
    <source>
        <dbReference type="ARBA" id="ARBA00022701"/>
    </source>
</evidence>
<sequence>MGLAQESLRFNVAGSMEMLPRIVNLLNIRDAELRSFLVAMGDLSLRKSGVEEKRAEVQEEFKVLLDYTLKAIVKLTCLKRTLAQQEGKIASYDGQMGKQKTDSAFMVPKESRMLAKIFSIQGILCHFLLIDLSFSDH</sequence>
<dbReference type="GO" id="GO:0005874">
    <property type="term" value="C:microtubule"/>
    <property type="evidence" value="ECO:0007669"/>
    <property type="project" value="UniProtKB-KW"/>
</dbReference>
<dbReference type="Pfam" id="PF25762">
    <property type="entry name" value="HAUS1"/>
    <property type="match status" value="1"/>
</dbReference>
<proteinExistence type="inferred from homology"/>
<evidence type="ECO:0000256" key="2">
    <source>
        <dbReference type="ARBA" id="ARBA00005479"/>
    </source>
</evidence>
<dbReference type="PANTHER" id="PTHR31570">
    <property type="entry name" value="HAUS AUGMIN-LIKE COMPLEX SUBUNIT 1"/>
    <property type="match status" value="1"/>
</dbReference>
<keyword evidence="9" id="KW-0131">Cell cycle</keyword>
<keyword evidence="8" id="KW-0206">Cytoskeleton</keyword>
<evidence type="ECO:0000313" key="10">
    <source>
        <dbReference type="EMBL" id="MBA4619261.1"/>
    </source>
</evidence>
<keyword evidence="4" id="KW-0132">Cell division</keyword>